<keyword evidence="1" id="KW-1133">Transmembrane helix</keyword>
<accession>A0A7W9U3T1</accession>
<evidence type="ECO:0000256" key="1">
    <source>
        <dbReference type="SAM" id="Phobius"/>
    </source>
</evidence>
<dbReference type="EMBL" id="JACHBW010000027">
    <property type="protein sequence ID" value="MBB6106507.1"/>
    <property type="molecule type" value="Genomic_DNA"/>
</dbReference>
<gene>
    <name evidence="2" type="ORF">F4827_006382</name>
</gene>
<protein>
    <submittedName>
        <fullName evidence="2">Uncharacterized protein</fullName>
    </submittedName>
</protein>
<keyword evidence="3" id="KW-1185">Reference proteome</keyword>
<dbReference type="AlphaFoldDB" id="A0A7W9U3T1"/>
<organism evidence="2 3">
    <name type="scientific">Paraburkholderia bannensis</name>
    <dbReference type="NCBI Taxonomy" id="765414"/>
    <lineage>
        <taxon>Bacteria</taxon>
        <taxon>Pseudomonadati</taxon>
        <taxon>Pseudomonadota</taxon>
        <taxon>Betaproteobacteria</taxon>
        <taxon>Burkholderiales</taxon>
        <taxon>Burkholderiaceae</taxon>
        <taxon>Paraburkholderia</taxon>
    </lineage>
</organism>
<keyword evidence="1" id="KW-0472">Membrane</keyword>
<comment type="caution">
    <text evidence="2">The sequence shown here is derived from an EMBL/GenBank/DDBJ whole genome shotgun (WGS) entry which is preliminary data.</text>
</comment>
<keyword evidence="1" id="KW-0812">Transmembrane</keyword>
<evidence type="ECO:0000313" key="3">
    <source>
        <dbReference type="Proteomes" id="UP000571554"/>
    </source>
</evidence>
<dbReference type="Proteomes" id="UP000571554">
    <property type="component" value="Unassembled WGS sequence"/>
</dbReference>
<proteinExistence type="predicted"/>
<feature type="transmembrane region" description="Helical" evidence="1">
    <location>
        <begin position="44"/>
        <end position="68"/>
    </location>
</feature>
<feature type="transmembrane region" description="Helical" evidence="1">
    <location>
        <begin position="6"/>
        <end position="32"/>
    </location>
</feature>
<dbReference type="RefSeq" id="WP_183734030.1">
    <property type="nucleotide sequence ID" value="NZ_JACHBW010000027.1"/>
</dbReference>
<reference evidence="2 3" key="1">
    <citation type="submission" date="2020-08" db="EMBL/GenBank/DDBJ databases">
        <title>Above-ground endophytic microbial communities from plants in different locations in the United States.</title>
        <authorList>
            <person name="Frank C."/>
        </authorList>
    </citation>
    <scope>NUCLEOTIDE SEQUENCE [LARGE SCALE GENOMIC DNA]</scope>
    <source>
        <strain evidence="2 3">WP4_2_2</strain>
    </source>
</reference>
<name>A0A7W9U3T1_9BURK</name>
<sequence length="90" mass="9596">MTLIEWLVRAAIKLIAMVAVIVACIGASLMGLDSIIPKLMARHYALAGMYGLALLTAFVGTLPLGLGIERYALKALRWPACSPKRSRAAA</sequence>
<evidence type="ECO:0000313" key="2">
    <source>
        <dbReference type="EMBL" id="MBB6106507.1"/>
    </source>
</evidence>